<dbReference type="GO" id="GO:0030544">
    <property type="term" value="F:Hsp70 protein binding"/>
    <property type="evidence" value="ECO:0007669"/>
    <property type="project" value="TreeGrafter"/>
</dbReference>
<feature type="compositionally biased region" description="Basic and acidic residues" evidence="3">
    <location>
        <begin position="140"/>
        <end position="152"/>
    </location>
</feature>
<dbReference type="AlphaFoldDB" id="A0A1E7F7C2"/>
<dbReference type="Proteomes" id="UP000095751">
    <property type="component" value="Unassembled WGS sequence"/>
</dbReference>
<dbReference type="Gene3D" id="1.25.40.10">
    <property type="entry name" value="Tetratricopeptide repeat domain"/>
    <property type="match status" value="1"/>
</dbReference>
<evidence type="ECO:0000256" key="2">
    <source>
        <dbReference type="ARBA" id="ARBA00022803"/>
    </source>
</evidence>
<dbReference type="KEGG" id="fcy:FRACYDRAFT_210096"/>
<dbReference type="InterPro" id="IPR011990">
    <property type="entry name" value="TPR-like_helical_dom_sf"/>
</dbReference>
<feature type="region of interest" description="Disordered" evidence="3">
    <location>
        <begin position="140"/>
        <end position="161"/>
    </location>
</feature>
<keyword evidence="2" id="KW-0802">TPR repeat</keyword>
<keyword evidence="1" id="KW-0677">Repeat</keyword>
<keyword evidence="5" id="KW-1185">Reference proteome</keyword>
<dbReference type="OrthoDB" id="533763at2759"/>
<dbReference type="SMART" id="SM00028">
    <property type="entry name" value="TPR"/>
    <property type="match status" value="1"/>
</dbReference>
<proteinExistence type="predicted"/>
<sequence length="215" mass="22831">MTAADSKNAGNLEEALESYNGAVQAAPPSALLLSNRAIVLEKLGHYQAAELDCKLALEQNPDSAKALKTRGKLRFEHLNDWEGALGDLGSAQSIDFDPEIADILKELTKKRIEKEKEEAQERIEKESKLRKKAEDIKKAREEARLEAEEEARASMSGGGMPGGMGGGMGGMGGMPGGMGGGMPGGMGGMPGMAEAMKDPEILEAMKNPKVMTCLI</sequence>
<name>A0A1E7F7C2_9STRA</name>
<evidence type="ECO:0000313" key="5">
    <source>
        <dbReference type="Proteomes" id="UP000095751"/>
    </source>
</evidence>
<gene>
    <name evidence="4" type="ORF">FRACYDRAFT_210096</name>
</gene>
<accession>A0A1E7F7C2</accession>
<evidence type="ECO:0000256" key="1">
    <source>
        <dbReference type="ARBA" id="ARBA00022737"/>
    </source>
</evidence>
<dbReference type="PANTHER" id="PTHR45883:SF2">
    <property type="entry name" value="HSC70-INTERACTING PROTEIN"/>
    <property type="match status" value="1"/>
</dbReference>
<organism evidence="4 5">
    <name type="scientific">Fragilariopsis cylindrus CCMP1102</name>
    <dbReference type="NCBI Taxonomy" id="635003"/>
    <lineage>
        <taxon>Eukaryota</taxon>
        <taxon>Sar</taxon>
        <taxon>Stramenopiles</taxon>
        <taxon>Ochrophyta</taxon>
        <taxon>Bacillariophyta</taxon>
        <taxon>Bacillariophyceae</taxon>
        <taxon>Bacillariophycidae</taxon>
        <taxon>Bacillariales</taxon>
        <taxon>Bacillariaceae</taxon>
        <taxon>Fragilariopsis</taxon>
    </lineage>
</organism>
<dbReference type="PANTHER" id="PTHR45883">
    <property type="entry name" value="HSC70-INTERACTING PROTEIN"/>
    <property type="match status" value="1"/>
</dbReference>
<dbReference type="InParanoid" id="A0A1E7F7C2"/>
<evidence type="ECO:0000313" key="4">
    <source>
        <dbReference type="EMBL" id="OEU14082.1"/>
    </source>
</evidence>
<dbReference type="EMBL" id="KV784361">
    <property type="protein sequence ID" value="OEU14082.1"/>
    <property type="molecule type" value="Genomic_DNA"/>
</dbReference>
<dbReference type="InterPro" id="IPR019734">
    <property type="entry name" value="TPR_rpt"/>
</dbReference>
<dbReference type="SUPFAM" id="SSF48452">
    <property type="entry name" value="TPR-like"/>
    <property type="match status" value="1"/>
</dbReference>
<protein>
    <submittedName>
        <fullName evidence="4">Uncharacterized protein</fullName>
    </submittedName>
</protein>
<evidence type="ECO:0000256" key="3">
    <source>
        <dbReference type="SAM" id="MobiDB-lite"/>
    </source>
</evidence>
<reference evidence="4 5" key="1">
    <citation type="submission" date="2016-09" db="EMBL/GenBank/DDBJ databases">
        <title>Extensive genetic diversity and differential bi-allelic expression allows diatom success in the polar Southern Ocean.</title>
        <authorList>
            <consortium name="DOE Joint Genome Institute"/>
            <person name="Mock T."/>
            <person name="Otillar R.P."/>
            <person name="Strauss J."/>
            <person name="Dupont C."/>
            <person name="Frickenhaus S."/>
            <person name="Maumus F."/>
            <person name="Mcmullan M."/>
            <person name="Sanges R."/>
            <person name="Schmutz J."/>
            <person name="Toseland A."/>
            <person name="Valas R."/>
            <person name="Veluchamy A."/>
            <person name="Ward B.J."/>
            <person name="Allen A."/>
            <person name="Barry K."/>
            <person name="Falciatore A."/>
            <person name="Ferrante M."/>
            <person name="Fortunato A.E."/>
            <person name="Gloeckner G."/>
            <person name="Gruber A."/>
            <person name="Hipkin R."/>
            <person name="Janech M."/>
            <person name="Kroth P."/>
            <person name="Leese F."/>
            <person name="Lindquist E."/>
            <person name="Lyon B.R."/>
            <person name="Martin J."/>
            <person name="Mayer C."/>
            <person name="Parker M."/>
            <person name="Quesneville H."/>
            <person name="Raymond J."/>
            <person name="Uhlig C."/>
            <person name="Valentin K.U."/>
            <person name="Worden A.Z."/>
            <person name="Armbrust E.V."/>
            <person name="Bowler C."/>
            <person name="Green B."/>
            <person name="Moulton V."/>
            <person name="Van Oosterhout C."/>
            <person name="Grigoriev I."/>
        </authorList>
    </citation>
    <scope>NUCLEOTIDE SEQUENCE [LARGE SCALE GENOMIC DNA]</scope>
    <source>
        <strain evidence="4 5">CCMP1102</strain>
    </source>
</reference>